<proteinExistence type="predicted"/>
<evidence type="ECO:0000313" key="2">
    <source>
        <dbReference type="EMBL" id="KAG8623807.1"/>
    </source>
</evidence>
<protein>
    <submittedName>
        <fullName evidence="2">Uncharacterized protein</fullName>
    </submittedName>
</protein>
<gene>
    <name evidence="2" type="ORF">KVT40_008783</name>
</gene>
<reference evidence="2" key="1">
    <citation type="submission" date="2021-07" db="EMBL/GenBank/DDBJ databases">
        <title>Elsinoe batatas strain:CRI-CJ2 Genome sequencing and assembly.</title>
        <authorList>
            <person name="Huang L."/>
        </authorList>
    </citation>
    <scope>NUCLEOTIDE SEQUENCE</scope>
    <source>
        <strain evidence="2">CRI-CJ2</strain>
    </source>
</reference>
<evidence type="ECO:0000256" key="1">
    <source>
        <dbReference type="SAM" id="MobiDB-lite"/>
    </source>
</evidence>
<organism evidence="2 3">
    <name type="scientific">Elsinoe batatas</name>
    <dbReference type="NCBI Taxonomy" id="2601811"/>
    <lineage>
        <taxon>Eukaryota</taxon>
        <taxon>Fungi</taxon>
        <taxon>Dikarya</taxon>
        <taxon>Ascomycota</taxon>
        <taxon>Pezizomycotina</taxon>
        <taxon>Dothideomycetes</taxon>
        <taxon>Dothideomycetidae</taxon>
        <taxon>Myriangiales</taxon>
        <taxon>Elsinoaceae</taxon>
        <taxon>Elsinoe</taxon>
    </lineage>
</organism>
<name>A0A8K0PCR1_9PEZI</name>
<feature type="region of interest" description="Disordered" evidence="1">
    <location>
        <begin position="1"/>
        <end position="49"/>
    </location>
</feature>
<dbReference type="AlphaFoldDB" id="A0A8K0PCR1"/>
<comment type="caution">
    <text evidence="2">The sequence shown here is derived from an EMBL/GenBank/DDBJ whole genome shotgun (WGS) entry which is preliminary data.</text>
</comment>
<accession>A0A8K0PCR1</accession>
<dbReference type="OrthoDB" id="3923199at2759"/>
<evidence type="ECO:0000313" key="3">
    <source>
        <dbReference type="Proteomes" id="UP000809789"/>
    </source>
</evidence>
<dbReference type="Proteomes" id="UP000809789">
    <property type="component" value="Unassembled WGS sequence"/>
</dbReference>
<sequence length="173" mass="18581">MTDQASLPSGRAAVQSDEYPTSLGHDTSYPEHLAPPSQTGHSDDHSTNVPEDVQLNAEIDGLHPSTSLGFTNFLFAQRADGRLQGYNITWEAEFTRLDYAEGSPTYRSLTVGVDPGGDAVLNGTHFSVTTLQSRSGGNDIVVFAQVVGNDIVSFRRDAVGGSWSRATLDIPKK</sequence>
<keyword evidence="3" id="KW-1185">Reference proteome</keyword>
<dbReference type="EMBL" id="JAESVG020000010">
    <property type="protein sequence ID" value="KAG8623807.1"/>
    <property type="molecule type" value="Genomic_DNA"/>
</dbReference>